<dbReference type="EMBL" id="UOGD01000287">
    <property type="protein sequence ID" value="VAX24984.1"/>
    <property type="molecule type" value="Genomic_DNA"/>
</dbReference>
<keyword evidence="4" id="KW-0375">Hydrogen ion transport</keyword>
<evidence type="ECO:0000256" key="8">
    <source>
        <dbReference type="ARBA" id="ARBA00023310"/>
    </source>
</evidence>
<keyword evidence="9" id="KW-0378">Hydrolase</keyword>
<dbReference type="SUPFAM" id="SSF52943">
    <property type="entry name" value="ATP synthase (F1-ATPase), gamma subunit"/>
    <property type="match status" value="1"/>
</dbReference>
<dbReference type="CDD" id="cd12151">
    <property type="entry name" value="F1-ATPase_gamma"/>
    <property type="match status" value="1"/>
</dbReference>
<comment type="similarity">
    <text evidence="2">Belongs to the ATPase gamma chain family.</text>
</comment>
<evidence type="ECO:0000313" key="9">
    <source>
        <dbReference type="EMBL" id="VAX24984.1"/>
    </source>
</evidence>
<evidence type="ECO:0000256" key="3">
    <source>
        <dbReference type="ARBA" id="ARBA00022448"/>
    </source>
</evidence>
<dbReference type="InterPro" id="IPR023632">
    <property type="entry name" value="ATP_synth_F1_gsu_CS"/>
</dbReference>
<dbReference type="GO" id="GO:0046933">
    <property type="term" value="F:proton-transporting ATP synthase activity, rotational mechanism"/>
    <property type="evidence" value="ECO:0007669"/>
    <property type="project" value="InterPro"/>
</dbReference>
<evidence type="ECO:0000256" key="5">
    <source>
        <dbReference type="ARBA" id="ARBA00023065"/>
    </source>
</evidence>
<keyword evidence="7" id="KW-0139">CF(1)</keyword>
<organism evidence="9">
    <name type="scientific">hydrothermal vent metagenome</name>
    <dbReference type="NCBI Taxonomy" id="652676"/>
    <lineage>
        <taxon>unclassified sequences</taxon>
        <taxon>metagenomes</taxon>
        <taxon>ecological metagenomes</taxon>
    </lineage>
</organism>
<sequence>MATLRDIKRRIIGVRSTQKITKAMKMVAAARLNRAQENIINARPYSRKLTGVLGQLLAAEKEYDHPLIKDRGDEKVAIIAVTSDRGLCGAFNMNIITEVEKLIADSYSEQLSDDNVSFYCIGKKGRDYFINHEYNVAQGYTGIFGDLKFEFVSQLNKELTSNFLNGELDKIIVVYNKFKSVAQQEVTQLELYPIKPEAAEDSEQINIDYIFEPDKVSIINSLLPRYLNVQMWTVLLNSYAAELGARMTAMEMASENAEEMINSLQLTYNKRRQASITNEILEIVSGANALKES</sequence>
<dbReference type="AlphaFoldDB" id="A0A3B1CLX5"/>
<dbReference type="InterPro" id="IPR035968">
    <property type="entry name" value="ATP_synth_F1_ATPase_gsu"/>
</dbReference>
<gene>
    <name evidence="9" type="ORF">MNBD_IGNAVI01-2147</name>
</gene>
<evidence type="ECO:0000256" key="2">
    <source>
        <dbReference type="ARBA" id="ARBA00007681"/>
    </source>
</evidence>
<proteinExistence type="inferred from homology"/>
<reference evidence="9" key="1">
    <citation type="submission" date="2018-06" db="EMBL/GenBank/DDBJ databases">
        <authorList>
            <person name="Zhirakovskaya E."/>
        </authorList>
    </citation>
    <scope>NUCLEOTIDE SEQUENCE</scope>
</reference>
<keyword evidence="6" id="KW-0472">Membrane</keyword>
<accession>A0A3B1CLX5</accession>
<name>A0A3B1CLX5_9ZZZZ</name>
<dbReference type="PANTHER" id="PTHR11693:SF22">
    <property type="entry name" value="ATP SYNTHASE SUBUNIT GAMMA, MITOCHONDRIAL"/>
    <property type="match status" value="1"/>
</dbReference>
<dbReference type="HAMAP" id="MF_00815">
    <property type="entry name" value="ATP_synth_gamma_bact"/>
    <property type="match status" value="1"/>
</dbReference>
<evidence type="ECO:0000256" key="1">
    <source>
        <dbReference type="ARBA" id="ARBA00004170"/>
    </source>
</evidence>
<evidence type="ECO:0000256" key="4">
    <source>
        <dbReference type="ARBA" id="ARBA00022781"/>
    </source>
</evidence>
<dbReference type="GO" id="GO:0016787">
    <property type="term" value="F:hydrolase activity"/>
    <property type="evidence" value="ECO:0007669"/>
    <property type="project" value="UniProtKB-KW"/>
</dbReference>
<comment type="subcellular location">
    <subcellularLocation>
        <location evidence="1">Membrane</location>
        <topology evidence="1">Peripheral membrane protein</topology>
    </subcellularLocation>
</comment>
<evidence type="ECO:0000256" key="7">
    <source>
        <dbReference type="ARBA" id="ARBA00023196"/>
    </source>
</evidence>
<dbReference type="Pfam" id="PF00231">
    <property type="entry name" value="ATP-synt"/>
    <property type="match status" value="1"/>
</dbReference>
<keyword evidence="5" id="KW-0406">Ion transport</keyword>
<dbReference type="NCBIfam" id="TIGR01146">
    <property type="entry name" value="ATPsyn_F1gamma"/>
    <property type="match status" value="1"/>
</dbReference>
<evidence type="ECO:0000256" key="6">
    <source>
        <dbReference type="ARBA" id="ARBA00023136"/>
    </source>
</evidence>
<keyword evidence="3" id="KW-0813">Transport</keyword>
<dbReference type="GO" id="GO:0045259">
    <property type="term" value="C:proton-transporting ATP synthase complex"/>
    <property type="evidence" value="ECO:0007669"/>
    <property type="project" value="UniProtKB-KW"/>
</dbReference>
<dbReference type="PRINTS" id="PR00126">
    <property type="entry name" value="ATPASEGAMMA"/>
</dbReference>
<dbReference type="PANTHER" id="PTHR11693">
    <property type="entry name" value="ATP SYNTHASE GAMMA CHAIN"/>
    <property type="match status" value="1"/>
</dbReference>
<protein>
    <submittedName>
        <fullName evidence="9">ATP synthase gamma chain</fullName>
        <ecNumber evidence="9">3.6.3.14</ecNumber>
    </submittedName>
</protein>
<dbReference type="Gene3D" id="1.10.287.80">
    <property type="entry name" value="ATP synthase, gamma subunit, helix hairpin domain"/>
    <property type="match status" value="1"/>
</dbReference>
<dbReference type="EC" id="3.6.3.14" evidence="9"/>
<dbReference type="PROSITE" id="PS00153">
    <property type="entry name" value="ATPASE_GAMMA"/>
    <property type="match status" value="1"/>
</dbReference>
<dbReference type="InterPro" id="IPR000131">
    <property type="entry name" value="ATP_synth_F1_gsu"/>
</dbReference>
<dbReference type="Gene3D" id="3.40.1380.10">
    <property type="match status" value="1"/>
</dbReference>
<keyword evidence="8" id="KW-0066">ATP synthesis</keyword>